<comment type="caution">
    <text evidence="2">The sequence shown here is derived from an EMBL/GenBank/DDBJ whole genome shotgun (WGS) entry which is preliminary data.</text>
</comment>
<organism evidence="2">
    <name type="scientific">Schlesneria paludicola</name>
    <dbReference type="NCBI Taxonomy" id="360056"/>
    <lineage>
        <taxon>Bacteria</taxon>
        <taxon>Pseudomonadati</taxon>
        <taxon>Planctomycetota</taxon>
        <taxon>Planctomycetia</taxon>
        <taxon>Planctomycetales</taxon>
        <taxon>Planctomycetaceae</taxon>
        <taxon>Schlesneria</taxon>
    </lineage>
</organism>
<dbReference type="Pfam" id="PF14255">
    <property type="entry name" value="Zn_ribbon_21"/>
    <property type="match status" value="1"/>
</dbReference>
<proteinExistence type="inferred from homology"/>
<dbReference type="Pfam" id="PF02502">
    <property type="entry name" value="LacAB_rpiB"/>
    <property type="match status" value="1"/>
</dbReference>
<dbReference type="InterPro" id="IPR003500">
    <property type="entry name" value="RpiB_LacA_LacB"/>
</dbReference>
<evidence type="ECO:0000313" key="2">
    <source>
        <dbReference type="EMBL" id="HGT40445.1"/>
    </source>
</evidence>
<dbReference type="PANTHER" id="PTHR30345:SF0">
    <property type="entry name" value="DNA DAMAGE-REPAIR_TOLERATION PROTEIN DRT102"/>
    <property type="match status" value="1"/>
</dbReference>
<dbReference type="NCBIfam" id="TIGR00689">
    <property type="entry name" value="rpiB_lacA_lacB"/>
    <property type="match status" value="1"/>
</dbReference>
<reference evidence="2" key="1">
    <citation type="journal article" date="2020" name="mSystems">
        <title>Genome- and Community-Level Interaction Insights into Carbon Utilization and Element Cycling Functions of Hydrothermarchaeota in Hydrothermal Sediment.</title>
        <authorList>
            <person name="Zhou Z."/>
            <person name="Liu Y."/>
            <person name="Xu W."/>
            <person name="Pan J."/>
            <person name="Luo Z.H."/>
            <person name="Li M."/>
        </authorList>
    </citation>
    <scope>NUCLEOTIDE SEQUENCE [LARGE SCALE GENOMIC DNA]</scope>
    <source>
        <strain evidence="2">SpSt-508</strain>
    </source>
</reference>
<name>A0A7C4QRF5_9PLAN</name>
<dbReference type="GO" id="GO:0019316">
    <property type="term" value="P:D-allose catabolic process"/>
    <property type="evidence" value="ECO:0007669"/>
    <property type="project" value="TreeGrafter"/>
</dbReference>
<sequence>MPVACWMLNRHTNRQSMRRSQPLFSANHPQPGDGGLRGAVHAGDSVMRVVMAADPAGQAYLEQLRSVIEEHGWEVCDLSAEGLPSDDWPTVVLSVGSLVVSGQADRGIVIGPTGNGEALVINRIPEIRCTVCWDSRSARVARQELDANVLALSRELVPAARARRIVATWLQRSFRPSTHHEPERFERRLPDLIALGNPNGRGRHLSPFLDEPTYICEHCREEFAFQLELLDGATQELIEECPVCGQENRILVEIDAQGAIRTSGDPDVSH</sequence>
<dbReference type="GO" id="GO:0009052">
    <property type="term" value="P:pentose-phosphate shunt, non-oxidative branch"/>
    <property type="evidence" value="ECO:0007669"/>
    <property type="project" value="TreeGrafter"/>
</dbReference>
<dbReference type="AlphaFoldDB" id="A0A7C4QRF5"/>
<comment type="similarity">
    <text evidence="1">Belongs to the LacAB/RpiB family.</text>
</comment>
<dbReference type="EMBL" id="DSVQ01000016">
    <property type="protein sequence ID" value="HGT40445.1"/>
    <property type="molecule type" value="Genomic_DNA"/>
</dbReference>
<dbReference type="InterPro" id="IPR025990">
    <property type="entry name" value="zinc_ribbon_bacterial"/>
</dbReference>
<protein>
    <submittedName>
        <fullName evidence="2">CPXCG motif-containing cysteine-rich protein</fullName>
    </submittedName>
</protein>
<dbReference type="GO" id="GO:0004751">
    <property type="term" value="F:ribose-5-phosphate isomerase activity"/>
    <property type="evidence" value="ECO:0007669"/>
    <property type="project" value="TreeGrafter"/>
</dbReference>
<evidence type="ECO:0000256" key="1">
    <source>
        <dbReference type="ARBA" id="ARBA00008754"/>
    </source>
</evidence>
<dbReference type="PANTHER" id="PTHR30345">
    <property type="entry name" value="RIBOSE-5-PHOSPHATE ISOMERASE B"/>
    <property type="match status" value="1"/>
</dbReference>
<dbReference type="InterPro" id="IPR036569">
    <property type="entry name" value="RpiB_LacA_LacB_sf"/>
</dbReference>
<dbReference type="SUPFAM" id="SSF89623">
    <property type="entry name" value="Ribose/Galactose isomerase RpiB/AlsB"/>
    <property type="match status" value="1"/>
</dbReference>
<gene>
    <name evidence="2" type="ORF">ENS64_14460</name>
</gene>
<accession>A0A7C4QRF5</accession>
<dbReference type="Gene3D" id="3.40.1400.10">
    <property type="entry name" value="Sugar-phosphate isomerase, RpiB/LacA/LacB"/>
    <property type="match status" value="1"/>
</dbReference>